<feature type="domain" description="Cation efflux protein cytoplasmic" evidence="18">
    <location>
        <begin position="203"/>
        <end position="279"/>
    </location>
</feature>
<evidence type="ECO:0000259" key="18">
    <source>
        <dbReference type="Pfam" id="PF16916"/>
    </source>
</evidence>
<comment type="catalytic activity">
    <reaction evidence="12">
        <text>Cd(2+)(in) + H(+)(out) = Cd(2+)(out) + H(+)(in)</text>
        <dbReference type="Rhea" id="RHEA:28739"/>
        <dbReference type="ChEBI" id="CHEBI:15378"/>
        <dbReference type="ChEBI" id="CHEBI:48775"/>
    </reaction>
</comment>
<keyword evidence="6 16" id="KW-0812">Transmembrane</keyword>
<dbReference type="AlphaFoldDB" id="A0A1E5Q9R5"/>
<dbReference type="GO" id="GO:0015093">
    <property type="term" value="F:ferrous iron transmembrane transporter activity"/>
    <property type="evidence" value="ECO:0007669"/>
    <property type="project" value="TreeGrafter"/>
</dbReference>
<dbReference type="InterPro" id="IPR002524">
    <property type="entry name" value="Cation_efflux"/>
</dbReference>
<dbReference type="GO" id="GO:0006882">
    <property type="term" value="P:intracellular zinc ion homeostasis"/>
    <property type="evidence" value="ECO:0007669"/>
    <property type="project" value="TreeGrafter"/>
</dbReference>
<dbReference type="InterPro" id="IPR036837">
    <property type="entry name" value="Cation_efflux_CTD_sf"/>
</dbReference>
<comment type="similarity">
    <text evidence="2">Belongs to the cation diffusion facilitator (CDF) transporter (TC 2.A.4) family. FieF subfamily.</text>
</comment>
<keyword evidence="3" id="KW-0813">Transport</keyword>
<keyword evidence="5" id="KW-0408">Iron</keyword>
<evidence type="ECO:0000256" key="1">
    <source>
        <dbReference type="ARBA" id="ARBA00004651"/>
    </source>
</evidence>
<dbReference type="PANTHER" id="PTHR43840">
    <property type="entry name" value="MITOCHONDRIAL METAL TRANSPORTER 1-RELATED"/>
    <property type="match status" value="1"/>
</dbReference>
<dbReference type="FunFam" id="3.30.70.1350:FF:000002">
    <property type="entry name" value="Ferrous-iron efflux pump FieF"/>
    <property type="match status" value="1"/>
</dbReference>
<evidence type="ECO:0000256" key="12">
    <source>
        <dbReference type="ARBA" id="ARBA00050984"/>
    </source>
</evidence>
<dbReference type="InterPro" id="IPR058533">
    <property type="entry name" value="Cation_efflux_TM"/>
</dbReference>
<dbReference type="EMBL" id="MCGG01000014">
    <property type="protein sequence ID" value="OEJ68421.1"/>
    <property type="molecule type" value="Genomic_DNA"/>
</dbReference>
<comment type="subcellular location">
    <subcellularLocation>
        <location evidence="1">Cell membrane</location>
        <topology evidence="1">Multi-pass membrane protein</topology>
    </subcellularLocation>
</comment>
<dbReference type="FunFam" id="1.20.1510.10:FF:000001">
    <property type="entry name" value="Ferrous-iron efflux pump FieF"/>
    <property type="match status" value="1"/>
</dbReference>
<keyword evidence="7" id="KW-0864">Zinc transport</keyword>
<dbReference type="Pfam" id="PF16916">
    <property type="entry name" value="ZT_dimer"/>
    <property type="match status" value="1"/>
</dbReference>
<dbReference type="NCBIfam" id="TIGR01297">
    <property type="entry name" value="CDF"/>
    <property type="match status" value="1"/>
</dbReference>
<keyword evidence="7" id="KW-0862">Zinc</keyword>
<evidence type="ECO:0000256" key="13">
    <source>
        <dbReference type="ARBA" id="ARBA00062926"/>
    </source>
</evidence>
<keyword evidence="5" id="KW-0410">Iron transport</keyword>
<dbReference type="GO" id="GO:0015341">
    <property type="term" value="F:zinc efflux antiporter activity"/>
    <property type="evidence" value="ECO:0007669"/>
    <property type="project" value="TreeGrafter"/>
</dbReference>
<evidence type="ECO:0000256" key="11">
    <source>
        <dbReference type="ARBA" id="ARBA00047695"/>
    </source>
</evidence>
<evidence type="ECO:0000256" key="3">
    <source>
        <dbReference type="ARBA" id="ARBA00022448"/>
    </source>
</evidence>
<evidence type="ECO:0000313" key="20">
    <source>
        <dbReference type="Proteomes" id="UP000095347"/>
    </source>
</evidence>
<dbReference type="InterPro" id="IPR027470">
    <property type="entry name" value="Cation_efflux_CTD"/>
</dbReference>
<dbReference type="GO" id="GO:0005886">
    <property type="term" value="C:plasma membrane"/>
    <property type="evidence" value="ECO:0007669"/>
    <property type="project" value="UniProtKB-SubCell"/>
</dbReference>
<dbReference type="InterPro" id="IPR050291">
    <property type="entry name" value="CDF_Transporter"/>
</dbReference>
<evidence type="ECO:0000256" key="4">
    <source>
        <dbReference type="ARBA" id="ARBA00022475"/>
    </source>
</evidence>
<evidence type="ECO:0000256" key="2">
    <source>
        <dbReference type="ARBA" id="ARBA00010212"/>
    </source>
</evidence>
<comment type="catalytic activity">
    <reaction evidence="11">
        <text>Zn(2+)(in) + H(+)(out) = Zn(2+)(out) + H(+)(in)</text>
        <dbReference type="Rhea" id="RHEA:28839"/>
        <dbReference type="ChEBI" id="CHEBI:15378"/>
        <dbReference type="ChEBI" id="CHEBI:29105"/>
    </reaction>
</comment>
<name>A0A1E5Q9R5_9PROT</name>
<dbReference type="STRING" id="28181.BEN30_06535"/>
<evidence type="ECO:0000256" key="10">
    <source>
        <dbReference type="ARBA" id="ARBA00035584"/>
    </source>
</evidence>
<dbReference type="PANTHER" id="PTHR43840:SF41">
    <property type="entry name" value="CATION-EFFLUX PUMP FIEF"/>
    <property type="match status" value="1"/>
</dbReference>
<evidence type="ECO:0000256" key="9">
    <source>
        <dbReference type="ARBA" id="ARBA00023136"/>
    </source>
</evidence>
<accession>A0A1E5Q9R5</accession>
<dbReference type="Proteomes" id="UP000095347">
    <property type="component" value="Unassembled WGS sequence"/>
</dbReference>
<comment type="caution">
    <text evidence="19">The sequence shown here is derived from an EMBL/GenBank/DDBJ whole genome shotgun (WGS) entry which is preliminary data.</text>
</comment>
<evidence type="ECO:0000256" key="15">
    <source>
        <dbReference type="ARBA" id="ARBA00072262"/>
    </source>
</evidence>
<feature type="transmembrane region" description="Helical" evidence="16">
    <location>
        <begin position="150"/>
        <end position="168"/>
    </location>
</feature>
<evidence type="ECO:0000256" key="16">
    <source>
        <dbReference type="SAM" id="Phobius"/>
    </source>
</evidence>
<dbReference type="GO" id="GO:0015086">
    <property type="term" value="F:cadmium ion transmembrane transporter activity"/>
    <property type="evidence" value="ECO:0007669"/>
    <property type="project" value="TreeGrafter"/>
</dbReference>
<evidence type="ECO:0000256" key="6">
    <source>
        <dbReference type="ARBA" id="ARBA00022692"/>
    </source>
</evidence>
<keyword evidence="7" id="KW-0406">Ion transport</keyword>
<feature type="transmembrane region" description="Helical" evidence="16">
    <location>
        <begin position="174"/>
        <end position="198"/>
    </location>
</feature>
<dbReference type="SUPFAM" id="SSF160240">
    <property type="entry name" value="Cation efflux protein cytoplasmic domain-like"/>
    <property type="match status" value="1"/>
</dbReference>
<reference evidence="20" key="1">
    <citation type="submission" date="2016-07" db="EMBL/GenBank/DDBJ databases">
        <authorList>
            <person name="Florea S."/>
            <person name="Webb J.S."/>
            <person name="Jaromczyk J."/>
            <person name="Schardl C.L."/>
        </authorList>
    </citation>
    <scope>NUCLEOTIDE SEQUENCE [LARGE SCALE GENOMIC DNA]</scope>
    <source>
        <strain evidence="20">MV-1</strain>
    </source>
</reference>
<organism evidence="19 20">
    <name type="scientific">Magnetovibrio blakemorei</name>
    <dbReference type="NCBI Taxonomy" id="28181"/>
    <lineage>
        <taxon>Bacteria</taxon>
        <taxon>Pseudomonadati</taxon>
        <taxon>Pseudomonadota</taxon>
        <taxon>Alphaproteobacteria</taxon>
        <taxon>Rhodospirillales</taxon>
        <taxon>Magnetovibrionaceae</taxon>
        <taxon>Magnetovibrio</taxon>
    </lineage>
</organism>
<evidence type="ECO:0000259" key="17">
    <source>
        <dbReference type="Pfam" id="PF01545"/>
    </source>
</evidence>
<dbReference type="SUPFAM" id="SSF161111">
    <property type="entry name" value="Cation efflux protein transmembrane domain-like"/>
    <property type="match status" value="1"/>
</dbReference>
<feature type="domain" description="Cation efflux protein transmembrane" evidence="17">
    <location>
        <begin position="8"/>
        <end position="199"/>
    </location>
</feature>
<feature type="transmembrane region" description="Helical" evidence="16">
    <location>
        <begin position="108"/>
        <end position="130"/>
    </location>
</feature>
<dbReference type="InterPro" id="IPR027469">
    <property type="entry name" value="Cation_efflux_TMD_sf"/>
</dbReference>
<dbReference type="Pfam" id="PF01545">
    <property type="entry name" value="Cation_efflux"/>
    <property type="match status" value="1"/>
</dbReference>
<evidence type="ECO:0000256" key="14">
    <source>
        <dbReference type="ARBA" id="ARBA00068882"/>
    </source>
</evidence>
<evidence type="ECO:0000256" key="5">
    <source>
        <dbReference type="ARBA" id="ARBA00022496"/>
    </source>
</evidence>
<keyword evidence="9 16" id="KW-0472">Membrane</keyword>
<protein>
    <recommendedName>
        <fullName evidence="15">Cation-efflux pump FieF</fullName>
    </recommendedName>
    <alternativeName>
        <fullName evidence="14">Protein p34</fullName>
    </alternativeName>
</protein>
<feature type="transmembrane region" description="Helical" evidence="16">
    <location>
        <begin position="7"/>
        <end position="25"/>
    </location>
</feature>
<keyword evidence="4" id="KW-1003">Cell membrane</keyword>
<dbReference type="Gene3D" id="1.20.1510.10">
    <property type="entry name" value="Cation efflux protein transmembrane domain"/>
    <property type="match status" value="1"/>
</dbReference>
<gene>
    <name evidence="19" type="primary">fieF</name>
    <name evidence="19" type="ORF">BEN30_06535</name>
</gene>
<evidence type="ECO:0000256" key="8">
    <source>
        <dbReference type="ARBA" id="ARBA00022989"/>
    </source>
</evidence>
<proteinExistence type="inferred from homology"/>
<evidence type="ECO:0000256" key="7">
    <source>
        <dbReference type="ARBA" id="ARBA00022906"/>
    </source>
</evidence>
<evidence type="ECO:0000313" key="19">
    <source>
        <dbReference type="EMBL" id="OEJ68421.1"/>
    </source>
</evidence>
<dbReference type="Gene3D" id="3.30.70.1350">
    <property type="entry name" value="Cation efflux protein, cytoplasmic domain"/>
    <property type="match status" value="1"/>
</dbReference>
<keyword evidence="8 16" id="KW-1133">Transmembrane helix</keyword>
<keyword evidence="20" id="KW-1185">Reference proteome</keyword>
<comment type="subunit">
    <text evidence="13">Homodimer. The subunits are held together in a parallel orientation through zinc binding at the interface of the cytoplasmic domains.</text>
</comment>
<comment type="catalytic activity">
    <reaction evidence="10">
        <text>Fe(2+)(in) + H(+)(out) = Fe(2+)(out) + H(+)(in)</text>
        <dbReference type="Rhea" id="RHEA:29439"/>
        <dbReference type="ChEBI" id="CHEBI:15378"/>
        <dbReference type="ChEBI" id="CHEBI:29033"/>
    </reaction>
</comment>
<sequence length="290" mass="31958">MRMATYAAVGTASTLIVVKFGAWLMTDSVSLLSTLIDSFLDVAASTVNLLAVRHALEPADHEHRFGHGKAESLAGLAQSAFISGSAMFLLLQAGERLYNPSIITNTPIGYAVMVFSIIATIALVVFQKYVAKRTQSLAIVADSTHYSMDVLVNISVIVSLFLASELGWQIADPLFAIAISFYILHGAYEIGIEAYHILMDRELPQDDRERIHALASDHPQVISVHDMRTRQSGPDLFIQMHLEMSGKLSLFQAHDVADAVMFKVKKAYPRAEVLIHQDPSGIEEERVFED</sequence>